<feature type="active site" description="Proton donor; for dehydratase activity" evidence="16">
    <location>
        <position position="4684"/>
    </location>
</feature>
<dbReference type="InterPro" id="IPR016039">
    <property type="entry name" value="Thiolase-like"/>
</dbReference>
<reference evidence="23" key="1">
    <citation type="journal article" date="2019" name="Int. J. Syst. Evol. Microbiol.">
        <title>The Global Catalogue of Microorganisms (GCM) 10K type strain sequencing project: providing services to taxonomists for standard genome sequencing and annotation.</title>
        <authorList>
            <consortium name="The Broad Institute Genomics Platform"/>
            <consortium name="The Broad Institute Genome Sequencing Center for Infectious Disease"/>
            <person name="Wu L."/>
            <person name="Ma J."/>
        </authorList>
    </citation>
    <scope>NUCLEOTIDE SEQUENCE [LARGE SCALE GENOMIC DNA]</scope>
    <source>
        <strain evidence="23">JCM 16956</strain>
    </source>
</reference>
<feature type="region of interest" description="N-terminal hotdog fold" evidence="16">
    <location>
        <begin position="1"/>
        <end position="121"/>
    </location>
</feature>
<evidence type="ECO:0000313" key="22">
    <source>
        <dbReference type="EMBL" id="GAA3897334.1"/>
    </source>
</evidence>
<feature type="region of interest" description="Disordered" evidence="18">
    <location>
        <begin position="2145"/>
        <end position="2165"/>
    </location>
</feature>
<keyword evidence="10" id="KW-0677">Repeat</keyword>
<feature type="compositionally biased region" description="Pro residues" evidence="18">
    <location>
        <begin position="6149"/>
        <end position="6170"/>
    </location>
</feature>
<feature type="active site" description="Proton acceptor; for dehydratase activity" evidence="16">
    <location>
        <position position="4531"/>
    </location>
</feature>
<dbReference type="InterPro" id="IPR015422">
    <property type="entry name" value="PyrdxlP-dep_Trfase_small"/>
</dbReference>
<feature type="compositionally biased region" description="Low complexity" evidence="18">
    <location>
        <begin position="5343"/>
        <end position="5353"/>
    </location>
</feature>
<organism evidence="22 23">
    <name type="scientific">Streptomyces gulbargensis</name>
    <dbReference type="NCBI Taxonomy" id="364901"/>
    <lineage>
        <taxon>Bacteria</taxon>
        <taxon>Bacillati</taxon>
        <taxon>Actinomycetota</taxon>
        <taxon>Actinomycetes</taxon>
        <taxon>Kitasatosporales</taxon>
        <taxon>Streptomycetaceae</taxon>
        <taxon>Streptomyces</taxon>
    </lineage>
</organism>
<dbReference type="Gene3D" id="1.10.1200.10">
    <property type="entry name" value="ACP-like"/>
    <property type="match status" value="6"/>
</dbReference>
<evidence type="ECO:0000256" key="6">
    <source>
        <dbReference type="ARBA" id="ARBA00022490"/>
    </source>
</evidence>
<dbReference type="Gene3D" id="3.30.70.3290">
    <property type="match status" value="1"/>
</dbReference>
<keyword evidence="8" id="KW-0808">Transferase</keyword>
<dbReference type="InterPro" id="IPR015421">
    <property type="entry name" value="PyrdxlP-dep_Trfase_major"/>
</dbReference>
<dbReference type="InterPro" id="IPR001597">
    <property type="entry name" value="ArAA_b-elim_lyase/Thr_aldolase"/>
</dbReference>
<dbReference type="SMART" id="SM00823">
    <property type="entry name" value="PKS_PP"/>
    <property type="match status" value="6"/>
</dbReference>
<dbReference type="Gene3D" id="3.10.129.110">
    <property type="entry name" value="Polyketide synthase dehydratase"/>
    <property type="match status" value="3"/>
</dbReference>
<feature type="active site" description="Proton donor; for dehydratase activity" evidence="16">
    <location>
        <position position="2841"/>
    </location>
</feature>
<feature type="active site" description="Proton donor; for dehydratase activity" evidence="16">
    <location>
        <position position="193"/>
    </location>
</feature>
<dbReference type="SMART" id="SM01294">
    <property type="entry name" value="PKS_PP_betabranch"/>
    <property type="match status" value="5"/>
</dbReference>
<feature type="active site" description="Proton acceptor; for dehydratase activity" evidence="16">
    <location>
        <position position="2694"/>
    </location>
</feature>
<feature type="region of interest" description="C-terminal hotdog fold" evidence="16">
    <location>
        <begin position="4628"/>
        <end position="4763"/>
    </location>
</feature>
<feature type="compositionally biased region" description="Pro residues" evidence="18">
    <location>
        <begin position="4796"/>
        <end position="4805"/>
    </location>
</feature>
<dbReference type="InterPro" id="IPR018201">
    <property type="entry name" value="Ketoacyl_synth_AS"/>
</dbReference>
<evidence type="ECO:0000256" key="3">
    <source>
        <dbReference type="ARBA" id="ARBA00004496"/>
    </source>
</evidence>
<keyword evidence="13" id="KW-0511">Multifunctional enzyme</keyword>
<keyword evidence="23" id="KW-1185">Reference proteome</keyword>
<feature type="compositionally biased region" description="Pro residues" evidence="18">
    <location>
        <begin position="2086"/>
        <end position="2104"/>
    </location>
</feature>
<protein>
    <recommendedName>
        <fullName evidence="24">3-hydroxyacyl-CoA dehydrogenase</fullName>
    </recommendedName>
</protein>
<dbReference type="Pfam" id="PF00561">
    <property type="entry name" value="Abhydrolase_1"/>
    <property type="match status" value="1"/>
</dbReference>
<feature type="domain" description="PKS/mFAS DH" evidence="21">
    <location>
        <begin position="2663"/>
        <end position="2915"/>
    </location>
</feature>
<dbReference type="InterPro" id="IPR014031">
    <property type="entry name" value="Ketoacyl_synth_C"/>
</dbReference>
<feature type="region of interest" description="Disordered" evidence="18">
    <location>
        <begin position="5222"/>
        <end position="5261"/>
    </location>
</feature>
<dbReference type="InterPro" id="IPR036291">
    <property type="entry name" value="NAD(P)-bd_dom_sf"/>
</dbReference>
<feature type="domain" description="Carrier" evidence="19">
    <location>
        <begin position="5260"/>
        <end position="5337"/>
    </location>
</feature>
<evidence type="ECO:0000256" key="18">
    <source>
        <dbReference type="SAM" id="MobiDB-lite"/>
    </source>
</evidence>
<accession>A0ABP7LB70</accession>
<feature type="compositionally biased region" description="Low complexity" evidence="18">
    <location>
        <begin position="6644"/>
        <end position="6655"/>
    </location>
</feature>
<dbReference type="InterPro" id="IPR013968">
    <property type="entry name" value="PKS_KR"/>
</dbReference>
<feature type="compositionally biased region" description="Low complexity" evidence="18">
    <location>
        <begin position="2001"/>
        <end position="2033"/>
    </location>
</feature>
<dbReference type="InterPro" id="IPR057326">
    <property type="entry name" value="KR_dom"/>
</dbReference>
<dbReference type="InterPro" id="IPR049551">
    <property type="entry name" value="PKS_DH_C"/>
</dbReference>
<dbReference type="Gene3D" id="1.10.1240.100">
    <property type="match status" value="3"/>
</dbReference>
<evidence type="ECO:0000256" key="7">
    <source>
        <dbReference type="ARBA" id="ARBA00022553"/>
    </source>
</evidence>
<dbReference type="InterPro" id="IPR009081">
    <property type="entry name" value="PP-bd_ACP"/>
</dbReference>
<dbReference type="PROSITE" id="PS52004">
    <property type="entry name" value="KS3_2"/>
    <property type="match status" value="4"/>
</dbReference>
<dbReference type="InterPro" id="IPR020807">
    <property type="entry name" value="PKS_DH"/>
</dbReference>
<dbReference type="Pfam" id="PF22336">
    <property type="entry name" value="RhiE-like_linker"/>
    <property type="match status" value="2"/>
</dbReference>
<feature type="compositionally biased region" description="Low complexity" evidence="18">
    <location>
        <begin position="3855"/>
        <end position="3866"/>
    </location>
</feature>
<dbReference type="PROSITE" id="PS50075">
    <property type="entry name" value="CARRIER"/>
    <property type="match status" value="5"/>
</dbReference>
<feature type="domain" description="PKS/mFAS DH" evidence="21">
    <location>
        <begin position="1"/>
        <end position="276"/>
    </location>
</feature>
<dbReference type="Pfam" id="PF00550">
    <property type="entry name" value="PP-binding"/>
    <property type="match status" value="5"/>
</dbReference>
<dbReference type="Gene3D" id="3.40.640.10">
    <property type="entry name" value="Type I PLP-dependent aspartate aminotransferase-like (Major domain)"/>
    <property type="match status" value="1"/>
</dbReference>
<dbReference type="CDD" id="cd06558">
    <property type="entry name" value="crotonase-like"/>
    <property type="match status" value="1"/>
</dbReference>
<keyword evidence="14" id="KW-0012">Acyltransferase</keyword>
<feature type="compositionally biased region" description="Pro residues" evidence="18">
    <location>
        <begin position="6119"/>
        <end position="6129"/>
    </location>
</feature>
<feature type="compositionally biased region" description="Pro residues" evidence="18">
    <location>
        <begin position="1872"/>
        <end position="1885"/>
    </location>
</feature>
<dbReference type="SUPFAM" id="SSF55729">
    <property type="entry name" value="Acyl-CoA N-acyltransferases (Nat)"/>
    <property type="match status" value="1"/>
</dbReference>
<feature type="compositionally biased region" description="Basic and acidic residues" evidence="18">
    <location>
        <begin position="1981"/>
        <end position="2000"/>
    </location>
</feature>
<dbReference type="InterPro" id="IPR036736">
    <property type="entry name" value="ACP-like_sf"/>
</dbReference>
<dbReference type="Gene3D" id="3.40.50.150">
    <property type="entry name" value="Vaccinia Virus protein VP39"/>
    <property type="match status" value="1"/>
</dbReference>
<feature type="region of interest" description="Disordered" evidence="18">
    <location>
        <begin position="4422"/>
        <end position="4444"/>
    </location>
</feature>
<dbReference type="InterPro" id="IPR013217">
    <property type="entry name" value="Methyltransf_12"/>
</dbReference>
<proteinExistence type="inferred from homology"/>
<feature type="domain" description="Ketosynthase family 3 (KS3)" evidence="20">
    <location>
        <begin position="903"/>
        <end position="1320"/>
    </location>
</feature>
<feature type="region of interest" description="Disordered" evidence="18">
    <location>
        <begin position="4762"/>
        <end position="4810"/>
    </location>
</feature>
<dbReference type="InterPro" id="IPR029063">
    <property type="entry name" value="SAM-dependent_MTases_sf"/>
</dbReference>
<evidence type="ECO:0000256" key="5">
    <source>
        <dbReference type="ARBA" id="ARBA00022450"/>
    </source>
</evidence>
<dbReference type="Pfam" id="PF00378">
    <property type="entry name" value="ECH_1"/>
    <property type="match status" value="1"/>
</dbReference>
<keyword evidence="12" id="KW-0472">Membrane</keyword>
<dbReference type="PANTHER" id="PTHR43775:SF37">
    <property type="entry name" value="SI:DKEY-61P9.11"/>
    <property type="match status" value="1"/>
</dbReference>
<dbReference type="InterPro" id="IPR049900">
    <property type="entry name" value="PKS_mFAS_DH"/>
</dbReference>
<dbReference type="Gene3D" id="3.90.226.10">
    <property type="entry name" value="2-enoyl-CoA Hydratase, Chain A, domain 1"/>
    <property type="match status" value="1"/>
</dbReference>
<dbReference type="CDD" id="cd08953">
    <property type="entry name" value="KR_2_SDR_x"/>
    <property type="match status" value="2"/>
</dbReference>
<feature type="region of interest" description="Disordered" evidence="18">
    <location>
        <begin position="1972"/>
        <end position="2111"/>
    </location>
</feature>
<dbReference type="Proteomes" id="UP001501000">
    <property type="component" value="Unassembled WGS sequence"/>
</dbReference>
<dbReference type="PROSITE" id="PS00012">
    <property type="entry name" value="PHOSPHOPANTETHEINE"/>
    <property type="match status" value="4"/>
</dbReference>
<comment type="catalytic activity">
    <reaction evidence="15">
        <text>a (3S)-3-hydroxyacyl-CoA + NAD(+) = a 3-oxoacyl-CoA + NADH + H(+)</text>
        <dbReference type="Rhea" id="RHEA:22432"/>
        <dbReference type="ChEBI" id="CHEBI:15378"/>
        <dbReference type="ChEBI" id="CHEBI:57318"/>
        <dbReference type="ChEBI" id="CHEBI:57540"/>
        <dbReference type="ChEBI" id="CHEBI:57945"/>
        <dbReference type="ChEBI" id="CHEBI:90726"/>
        <dbReference type="EC" id="1.1.1.35"/>
    </reaction>
</comment>
<gene>
    <name evidence="22" type="ORF">GCM10022244_04510</name>
</gene>
<feature type="domain" description="PKS/mFAS DH" evidence="21">
    <location>
        <begin position="4498"/>
        <end position="4763"/>
    </location>
</feature>
<dbReference type="Gene3D" id="3.40.50.720">
    <property type="entry name" value="NAD(P)-binding Rossmann-like Domain"/>
    <property type="match status" value="3"/>
</dbReference>
<dbReference type="PROSITE" id="PS52019">
    <property type="entry name" value="PKS_MFAS_DH"/>
    <property type="match status" value="3"/>
</dbReference>
<feature type="compositionally biased region" description="Low complexity" evidence="18">
    <location>
        <begin position="5229"/>
        <end position="5255"/>
    </location>
</feature>
<dbReference type="InterPro" id="IPR016181">
    <property type="entry name" value="Acyl_CoA_acyltransferase"/>
</dbReference>
<feature type="region of interest" description="Disordered" evidence="18">
    <location>
        <begin position="871"/>
        <end position="902"/>
    </location>
</feature>
<dbReference type="InterPro" id="IPR020841">
    <property type="entry name" value="PKS_Beta-ketoAc_synthase_dom"/>
</dbReference>
<feature type="region of interest" description="Disordered" evidence="18">
    <location>
        <begin position="7345"/>
        <end position="7400"/>
    </location>
</feature>
<dbReference type="RefSeq" id="WP_345278196.1">
    <property type="nucleotide sequence ID" value="NZ_BAABAJ010000001.1"/>
</dbReference>
<dbReference type="InterPro" id="IPR049552">
    <property type="entry name" value="PKS_DH_N"/>
</dbReference>
<feature type="compositionally biased region" description="Pro residues" evidence="18">
    <location>
        <begin position="6627"/>
        <end position="6641"/>
    </location>
</feature>
<evidence type="ECO:0000256" key="14">
    <source>
        <dbReference type="ARBA" id="ARBA00023315"/>
    </source>
</evidence>
<evidence type="ECO:0000259" key="19">
    <source>
        <dbReference type="PROSITE" id="PS50075"/>
    </source>
</evidence>
<keyword evidence="5" id="KW-0596">Phosphopantetheine</keyword>
<feature type="region of interest" description="C-terminal hotdog fold" evidence="16">
    <location>
        <begin position="2783"/>
        <end position="2915"/>
    </location>
</feature>
<feature type="domain" description="Ketosynthase family 3 (KS3)" evidence="20">
    <location>
        <begin position="5389"/>
        <end position="5818"/>
    </location>
</feature>
<comment type="pathway">
    <text evidence="4">Antibiotic biosynthesis.</text>
</comment>
<evidence type="ECO:0000256" key="16">
    <source>
        <dbReference type="PROSITE-ProRule" id="PRU01363"/>
    </source>
</evidence>
<dbReference type="Gene3D" id="3.40.47.10">
    <property type="match status" value="4"/>
</dbReference>
<evidence type="ECO:0000256" key="11">
    <source>
        <dbReference type="ARBA" id="ARBA00022898"/>
    </source>
</evidence>
<dbReference type="Pfam" id="PF16197">
    <property type="entry name" value="KAsynt_C_assoc"/>
    <property type="match status" value="2"/>
</dbReference>
<dbReference type="InterPro" id="IPR020806">
    <property type="entry name" value="PKS_PP-bd"/>
</dbReference>
<dbReference type="SMART" id="SM00825">
    <property type="entry name" value="PKS_KS"/>
    <property type="match status" value="4"/>
</dbReference>
<evidence type="ECO:0000256" key="17">
    <source>
        <dbReference type="RuleBase" id="RU003707"/>
    </source>
</evidence>
<feature type="domain" description="Carrier" evidence="19">
    <location>
        <begin position="6021"/>
        <end position="6098"/>
    </location>
</feature>
<dbReference type="InterPro" id="IPR054514">
    <property type="entry name" value="RhiE-like_linker"/>
</dbReference>
<feature type="region of interest" description="Disordered" evidence="18">
    <location>
        <begin position="273"/>
        <end position="327"/>
    </location>
</feature>
<dbReference type="InterPro" id="IPR024320">
    <property type="entry name" value="LPG_synthase_C"/>
</dbReference>
<evidence type="ECO:0000313" key="23">
    <source>
        <dbReference type="Proteomes" id="UP001501000"/>
    </source>
</evidence>
<feature type="region of interest" description="N-terminal hotdog fold" evidence="16">
    <location>
        <begin position="2663"/>
        <end position="2773"/>
    </location>
</feature>
<feature type="region of interest" description="Disordered" evidence="18">
    <location>
        <begin position="6103"/>
        <end position="6170"/>
    </location>
</feature>
<dbReference type="Pfam" id="PF02801">
    <property type="entry name" value="Ketoacyl-synt_C"/>
    <property type="match status" value="4"/>
</dbReference>
<feature type="active site" description="Proton acceptor; for dehydratase activity" evidence="16">
    <location>
        <position position="24"/>
    </location>
</feature>
<dbReference type="Pfam" id="PF09924">
    <property type="entry name" value="LPG_synthase_C"/>
    <property type="match status" value="1"/>
</dbReference>
<feature type="compositionally biased region" description="Low complexity" evidence="18">
    <location>
        <begin position="6136"/>
        <end position="6148"/>
    </location>
</feature>
<feature type="compositionally biased region" description="Pro residues" evidence="18">
    <location>
        <begin position="2047"/>
        <end position="2058"/>
    </location>
</feature>
<keyword evidence="7" id="KW-0597">Phosphoprotein</keyword>
<feature type="domain" description="Ketosynthase family 3 (KS3)" evidence="20">
    <location>
        <begin position="2113"/>
        <end position="2538"/>
    </location>
</feature>
<comment type="cofactor">
    <cofactor evidence="1">
        <name>pyridoxal 5'-phosphate</name>
        <dbReference type="ChEBI" id="CHEBI:597326"/>
    </cofactor>
</comment>
<evidence type="ECO:0000259" key="20">
    <source>
        <dbReference type="PROSITE" id="PS52004"/>
    </source>
</evidence>
<evidence type="ECO:0000259" key="21">
    <source>
        <dbReference type="PROSITE" id="PS52019"/>
    </source>
</evidence>
<evidence type="ECO:0000256" key="13">
    <source>
        <dbReference type="ARBA" id="ARBA00023268"/>
    </source>
</evidence>
<evidence type="ECO:0000256" key="9">
    <source>
        <dbReference type="ARBA" id="ARBA00022692"/>
    </source>
</evidence>
<feature type="region of interest" description="C-terminal hotdog fold" evidence="16">
    <location>
        <begin position="133"/>
        <end position="276"/>
    </location>
</feature>
<dbReference type="SUPFAM" id="SSF53383">
    <property type="entry name" value="PLP-dependent transferases"/>
    <property type="match status" value="1"/>
</dbReference>
<dbReference type="Pfam" id="PF14765">
    <property type="entry name" value="PS-DH"/>
    <property type="match status" value="3"/>
</dbReference>
<dbReference type="InterPro" id="IPR042104">
    <property type="entry name" value="PKS_dehydratase_sf"/>
</dbReference>
<feature type="domain" description="Carrier" evidence="19">
    <location>
        <begin position="1891"/>
        <end position="1965"/>
    </location>
</feature>
<dbReference type="EMBL" id="BAABAJ010000001">
    <property type="protein sequence ID" value="GAA3897334.1"/>
    <property type="molecule type" value="Genomic_DNA"/>
</dbReference>
<dbReference type="Pfam" id="PF00109">
    <property type="entry name" value="ketoacyl-synt"/>
    <property type="match status" value="4"/>
</dbReference>
<evidence type="ECO:0000256" key="4">
    <source>
        <dbReference type="ARBA" id="ARBA00004792"/>
    </source>
</evidence>
<feature type="compositionally biased region" description="Low complexity" evidence="18">
    <location>
        <begin position="3882"/>
        <end position="3900"/>
    </location>
</feature>
<evidence type="ECO:0000256" key="1">
    <source>
        <dbReference type="ARBA" id="ARBA00001933"/>
    </source>
</evidence>
<dbReference type="InterPro" id="IPR029058">
    <property type="entry name" value="AB_hydrolase_fold"/>
</dbReference>
<dbReference type="SUPFAM" id="SSF53335">
    <property type="entry name" value="S-adenosyl-L-methionine-dependent methyltransferases"/>
    <property type="match status" value="1"/>
</dbReference>
<feature type="compositionally biased region" description="Low complexity" evidence="18">
    <location>
        <begin position="3819"/>
        <end position="3843"/>
    </location>
</feature>
<dbReference type="InterPro" id="IPR029045">
    <property type="entry name" value="ClpP/crotonase-like_dom_sf"/>
</dbReference>
<dbReference type="PROSITE" id="PS00606">
    <property type="entry name" value="KS3_1"/>
    <property type="match status" value="4"/>
</dbReference>
<dbReference type="SMART" id="SM00822">
    <property type="entry name" value="PKS_KR"/>
    <property type="match status" value="3"/>
</dbReference>
<dbReference type="InterPro" id="IPR015424">
    <property type="entry name" value="PyrdxlP-dep_Trfase"/>
</dbReference>
<feature type="region of interest" description="Disordered" evidence="18">
    <location>
        <begin position="1548"/>
        <end position="1599"/>
    </location>
</feature>
<evidence type="ECO:0000256" key="8">
    <source>
        <dbReference type="ARBA" id="ARBA00022679"/>
    </source>
</evidence>
<comment type="subcellular location">
    <subcellularLocation>
        <location evidence="3">Cytoplasm</location>
    </subcellularLocation>
    <subcellularLocation>
        <location evidence="2">Membrane</location>
        <topology evidence="2">Multi-pass membrane protein</topology>
    </subcellularLocation>
</comment>
<dbReference type="PANTHER" id="PTHR43775">
    <property type="entry name" value="FATTY ACID SYNTHASE"/>
    <property type="match status" value="1"/>
</dbReference>
<feature type="region of interest" description="Disordered" evidence="18">
    <location>
        <begin position="5340"/>
        <end position="5389"/>
    </location>
</feature>
<dbReference type="Pfam" id="PF08242">
    <property type="entry name" value="Methyltransf_12"/>
    <property type="match status" value="1"/>
</dbReference>
<dbReference type="SUPFAM" id="SSF52096">
    <property type="entry name" value="ClpP/crotonase"/>
    <property type="match status" value="1"/>
</dbReference>
<feature type="region of interest" description="Disordered" evidence="18">
    <location>
        <begin position="1834"/>
        <end position="1891"/>
    </location>
</feature>
<keyword evidence="12" id="KW-1133">Transmembrane helix</keyword>
<dbReference type="Pfam" id="PF01212">
    <property type="entry name" value="Beta_elim_lyase"/>
    <property type="match status" value="1"/>
</dbReference>
<dbReference type="Pfam" id="PF21089">
    <property type="entry name" value="PKS_DH_N"/>
    <property type="match status" value="2"/>
</dbReference>
<keyword evidence="9" id="KW-0812">Transmembrane</keyword>
<feature type="region of interest" description="Disordered" evidence="18">
    <location>
        <begin position="2960"/>
        <end position="2984"/>
    </location>
</feature>
<feature type="domain" description="Carrier" evidence="19">
    <location>
        <begin position="3741"/>
        <end position="3814"/>
    </location>
</feature>
<dbReference type="Gene3D" id="3.40.50.1820">
    <property type="entry name" value="alpha/beta hydrolase"/>
    <property type="match status" value="1"/>
</dbReference>
<evidence type="ECO:0008006" key="24">
    <source>
        <dbReference type="Google" id="ProtNLM"/>
    </source>
</evidence>
<evidence type="ECO:0000256" key="10">
    <source>
        <dbReference type="ARBA" id="ARBA00022737"/>
    </source>
</evidence>
<dbReference type="InterPro" id="IPR000073">
    <property type="entry name" value="AB_hydrolase_1"/>
</dbReference>
<dbReference type="Gene3D" id="3.90.1150.10">
    <property type="entry name" value="Aspartate Aminotransferase, domain 1"/>
    <property type="match status" value="1"/>
</dbReference>
<evidence type="ECO:0000256" key="15">
    <source>
        <dbReference type="ARBA" id="ARBA00049556"/>
    </source>
</evidence>
<keyword evidence="6" id="KW-0963">Cytoplasm</keyword>
<feature type="region of interest" description="Disordered" evidence="18">
    <location>
        <begin position="3817"/>
        <end position="3907"/>
    </location>
</feature>
<feature type="region of interest" description="N-terminal hotdog fold" evidence="16">
    <location>
        <begin position="4498"/>
        <end position="4615"/>
    </location>
</feature>
<evidence type="ECO:0000256" key="2">
    <source>
        <dbReference type="ARBA" id="ARBA00004141"/>
    </source>
</evidence>
<feature type="domain" description="Carrier" evidence="19">
    <location>
        <begin position="326"/>
        <end position="400"/>
    </location>
</feature>
<dbReference type="PROSITE" id="PS00166">
    <property type="entry name" value="ENOYL_COA_HYDRATASE"/>
    <property type="match status" value="1"/>
</dbReference>
<sequence length="7400" mass="774232">MLSPGSRVEAEVALEPTDFVVQEHRLRDVCLMPGSAFFDVIWRMLDARGLDPERAELSDVLFTEPVTTAPDTGRQLRIVIEGVAGGTATVRATSRPVGDGRPEEPWVENLRGRLGWTDRPLPALAPGVRHAPGEEGDMAAVYARARAQQVHHGPRMTCSGAVRRGPDGLLAEIDLHSGSGGDEDHHLHPARLDAATLLGFCRSEAGADPFVPMFVGRFRAVRPLRGPALVHVPSVERLTDSGELLSNDIYVYGPDGRPVAEIVGFASKRLRPGANITAPRSGSIPSPGTPEPPRTPRMPQTPAAAGDTPTEPAEPAAIFREPGGSGGMADRVREVLADHLGRPAADIPSDVGFYELGLNSVDVLKATERLEQLVGAPLYPTLLFEHTTVDAVAAHLVAEHGEPAAATPAAPAPPSSPAGELCAFEPVWAPAPDPVPATGGGDIVVFGAEWAEALRAARPDLRIVPVVQDGPVPEGGHRVDQRDRAAVTALLRRLAADGLDPGVLVDASWPAPAPYDRLLTLACAVVDSRRPGPHRLLALHGAGADSDHRALGALLRTVTAEVPSLRCRSVAVPDGPPDVAALLAELDDATAEPEVRRHRGRRLVRRHRPVTLPGPEGAPIRPGGSYLVAGAGRIGLHVADWLAREHRAAHLTLAARSEQSAETTRHIAAWRELGVTARYVRADLSDPADVARLTGTARSAHGRLDGVFHCAGVVDDGVFFRKSAERAAAVLAAKTRAVTLLDRATASDDLAVFVAFSSLAATLPSPGQCDYAYANAALADLMRARTGPGRSLAVEWPYWADGGMTAPEDALRHDHATHGLLPMPTEAALQALAGALATDRRHVLIGYGEPDRILSALGPAPDGEPGLVPFGAEAGTGERPTARTDTAPARPAPQDPEPAGHDPDAIAVIGMAGRYPQAADLAEFWENLRAGRDCVTEVPAERWDHDRYFDPRPNTPGRTYGKWGGFLDGVDRFDRAFFGISRREAERMDPQERLFLTTAWQAVEDAGHRPDRLDDRCMGVFVGVMSSHFQLVDDAPDEPLPLALHSSVANRVSYRMDLRGPSVAVDTACSSSLTAIHLAVQALRAGECTWALAGGVNVMPHPEKYLQLAAGQWLSRDGRCRSFGEGGTGYVPGEGVGALLLKPLAAALADKDPIHGVIRGSRLNHGGRASGFTVPNPTAQTEVVTGALATAGVDPATITCVEAHGTGTALGDPIEVQGLRDAYAGVDTTCSLGSVKSVIGHLESAAGVAAVTKVLLQLRHRTLVPTLHCDEVNPALRLDDSPFRLQRSAEPWQPGPAGVRRAGVSSFGAGGSNAHLVVEEAPAPPAPAPVDGPAVLVLSAEDDGQLARVARETLAVLDDGDGHGDAVRRELAALLGVRPDDVPATVPLRDLGLERVDLGLLASAAGLRADELAHRTLADLDREPDRGRAAPTLHDIAHTLQTGRTPRAHRLAVVCADASAARRALRTYLDGGTPPPGAFWGRETATVPADLTDAVESRQWERLAEAWASGADVPWDLCRPPGRRRVSLPPYPFRGERCWPGLWRSETAGTAPVPGPPGPSVRPGRPTAPEPEPEPWDPAGPGEGRRPGQREKETVTETDRPACDVRRLPDGILLITLGRSTFTDDLLDGFRAALTSAADDDSVSCVVITGTDDVFSMGATPEAMARLAAKEGTFADVSFLHQLVLACDKPVISALQGHASGGGLVFGLYADVVVMAREASYGLPFLTYGFTPGAGATYFVERALGATVAQQLFYTGRPLTGAELAQRGASVDIRPRADVLPAALAHAQSVARQSRAATAELKRELARRTTSALSDVIERELRMHERVLGGEAVERVHSRLGRDTAPPVAAPEPDSAPIGATAPVPPERERPTPAPVAPAPVPEPEQGPSGDDVREAIVEAVAVQLYLAPHEVDARQTFSDMGLDSIGAVEVTNTLATRFGVHLESVLVYECPTVPELADAVAAAVRHRRKVTEAALAPRPEAARTPESRPRRQAEPEPRPATRALTPTTRPEAVRPAAVAAPAAAGPVVTAPVPADPPSPGSSTPAPATPAPVVPEPQPQATVSRPSAPPLVLRGASVRDGRPRSSAPPPPPAPAEPGPAPEPPRSSEERHDEHAIAVIGMAGRFPDAPTLDGFWADLAAGRQRTGEVPPDRWDTAAHYDPAGRPGTTTSKWAASLSGIDAFDAPFFRMSPLEAEEMDPEQRLFLTESWRALEDAGYAVGPETPLSCGVFVGCTQSDYRQVRHAAGRHDTAHSFLGGAPSVLAARVSYFLNLTGPTAAVDSACSSSLLAVHLACQSILGGDCEMAVAGGVALMLSPDIHVQTSAAGILSPTGRSAPFDASADGIVLGEGVGAVVLKPLARALADGDHVHGVIRASGANGDGRSNGIAAPNGRAQADLLTRVWRRAGVTPDDIGLVEAHGTGTPLGDPIEVKALTEAFRRTGAAPAASCAIGSVKGNVGHTTMAAGIAGLLKVLLAMRHRQLPPTAGYSSPNPRLDLDDSPFHIVTEVRDWPPGPSGLRVAAVSSFGVSGTNCHLVVSEAPARPPRPAGTRSFVVPVSARTSRELTAHLGALAEAVPAAPHLADVAYTLCAGRRHHPERTVVLAHTLQGLAAALRVARDGTEPSLADATPEQRRLVDEYLAGGSPDFAAQFRDVDARRTPLPPHPLRGTRHWPEPAAAPGLTWWLAPETWQVTDHRVGDTPVLPGTGALALAAVAAGDEGPLELAGVRWLRPLHVGTAQQVRVDSDGSRLTLRRGDTDIATATVRPATEPPARLPLDDLTRRCPGIRPGHELYARFDAAGLHYGPAFRVVEEVRVGDGEALGRLRATDRPSWSTLVDVAALDGAIQVASVLAGDGELLLPFAAARVVVRPADGPPAWAHVRRTPDGITVLLAGEDGREQARIEGLVARPAPAGQPDDRPPVSVLVPHWTQARPGTADPAPARPGRTLVLYAHGAEDLARSLADRRDGRSAPLAEGPGLLTGTDGDTDVDAVHLVLTGGTAEDPDRDPVVTQVFACVRALAAGPAARRPLDLTAVVDGTLPAAGTAVTRPARAGVLGVLRAARAEHPRWRVRCLDIPDVRQTGDAGGRSAVDAETLLRAPVEHPVLALRAGRWLTQVFRPLPDGTGEGAGSPWRPGGVHLIVGGAGGIGHALSHHLARTAAADLVWLGRRPATDAGVTERLAAVEAAGGRVRYVQGDVSRPEDVRAALAAAHASFGPVTTVVHAALELRDRALAFAEAEDLRAAMRAKDRGVRVLHEVLRDEPLDHFVLFSSAVSAIDSPGQAAYGAASTVEDALGRALDATGPVPVTVVNWGYWGSVGAVADPRRAREMAESGVGSIEPADGFAALERILTARASQALVARATPRALRDLGLVVGESVTERDPLDVLAGALLAAELTAAGALPAPGERCPAATTASRLGVRPAHQRLFEALLPILERAGAVRREGTDLVGTGPVPVPAVTVPEAEEDLLRRCVAALPDVLAGRRNALEVLFPGGSTDRLARFYGGGPAERAVNRDLAARVRHHVDATGPGARVLEIGAGTGATTRVVLAALAGAAPLTYSFTDLSPTFLRQGEETLRADAPPSVTLEFTRFDVEQDPAAQGFGADHDVVVVAGVLHATTDVTAALRHAARLLRPGGLLLVHETTGRSDFLTVTFGLTQGWWRYQDPHLRLAHSPLLAPDTWRTAAEAAGLDDVEVHTGATGGAESLDGTGGTGDGSATPCLLTARRAGPAGQPDPAVTVPRETARAYVRSVFAEVLRHDPENLGDHTAFDEFGVDSLVSLTLVDRFEADLGPLPSTLLFEHLTIAALADHLRTERADRLAAATGTARPPAPAAPTERPALPARPGTAVPAGSEGTAAPQAALAAPSPDGDPSVRPGTAVPAGSDGTAAPQAASAAPSPDGDPSVRPDDIAVIGVSGRYPGAPDLDAFWRLLASGEHAVTEVPADRFAWREHYDPRPGTPNRLYTANGGFIDGVDRFDPAFFGILARDSVAIDPQERLFLETCWDLLEQTGNLGDRATGRTGVFAGVMYGTYGQLGATAWPRGELTGAHSSYWSVANRVSYLLDLSGPSYAVDSACSSSLTALHLACESLRRGECDTAVAGGVNVIIHPAHFVSLCSLSMLSPQGTCRVFDAGADGFVPGEGVGAVLLKPLRRAIADGDDIWAVVKGSAVNAGGRTSGYTVPNPNAQAEVITEALTRAGVDPSTIGYVEAHGTGTALGDPIEMAGLRRVFDRPASATATGESGPVAVGSVKANIGHLEAAAGIAGLTKVLLQMRHGAIAPCANLDSVNPRIDLGDRLELPRELRPWPAGPAPRRAGVSSFGAGGANAHVVLEEYRPAVATQEPAAPDDTEQVFVLSARSPELLAQYAGDVAAALATPLPAGTGLRELAHTSQVGRPAFRERVAVLCADVPALVARLTEIAKGETGPGTWRGTAAPGRGTSAGTGTGSWAELARRWVDGEHVDWSARWPVPPRVAAFPGHPQQRRRIWWTPRNPPAAHAPHETAVAAPPAARAVPEAVTATVSLRVLDGAVREHHVGNRRILPGAAVPELVRTALPELSAGIRLTDLTWLRPLDLDATDEVRVVTAGHGPARTVPFTVTGPDGAAYATGCVEHLPDPPPSPVTAPTPQEVGPPVAPAVVYARLAAGGVHHGTGLQVLQALWAGPGECLADLASSPSPGQWFAPAVLDGALQALAVLDDTTGYLPTGFTELTCVRPLPARCRVHARDVTPHGTTGSRTVDLDLFDGREHVLALRGLRLTAVRHDTTAPPATHDTDTMRNTGTTGPLGPDAVDIRHRRPRPVPAGPPEPGRPVRHVVLNCPDQRLRAELAEELGRRSITWGLAQDETPADAVLHVCPTGADDLTEQLRKGFETVLPLVTPHLAARPAAPLRVLVAHAGDPATGRARPAYAAIAALLRTLALEHSGFSGLTAHLGADTDPADRARLLVDELLGADEGEIRLTATGRETVEYEEYTPAPAAPPTATGPARTYLVTGGAGRIGATVARHLAASHRANIVLCGRRPADAAVQETLRALTATGVEAMYHPADVGDRRQVRELVTAIRERFGALHGVVHAAGVTRDALAVRKTPAQAAEVLAPKVWGAVHLDEATRDEPLDFLVLFSSVAASTGNLGQADYTFANAFLDAFAEERTARHAAGLCSGRTVSMAWPLWADGGLAVHEASRTLMAQHSGMVPLPSADALRAFDAFLAGDEPRPGVVAYGPGLRRQAEARKAGARQGQGTRARAAVPASAEVPAATEAPAGTDTPRAGTVEQELRSLAAGFLMVSDDDVDLSTNLMELGFDSISLTELITRVNDRYGLDLLPTVLFEAPTLEALADRLVRDHPHVGRAPAAPVAPAAPDTGVDPGHGTGSPQGQAPRSAPVPGQPPSALDRTTGSPIAVIGMAGRFPGAADLTALWQIVAAGQDRIGPVPADRPELRADPRMRGVRAGFLEGVAEFDAAAFGISPREAGFMDPQQRHFLEVTWEALQDAGRRPGELAGTATGVFVGVATGDYNELMASRGGASEPHMATGVAHAVLANRVSHLLDLRGPSEAVDTACSSSLVAVHHAVRALRNGDCELAVAGGVNLTLSPALYDTFTRAGMLSARGRCASFDDSADGYVRGEGVGAVVLKPLHRALEDGDPVRAVILGSAVNHGGRSPSLTAPNPQSQAQVVVDAVRAAGVDPRTIGYVQAHGTGTTLGDPVEIEGLKQAYARLYEDRNLPAPAAPHLAVGSVKTNIGHLEAAAGIAGLLTTVLAMDHGLVPPNPHLRQPNRHLRLAGTPLALADGTPRPWEPVPDETGRPVRRAGVSSFGFGGSNAHVVLQTGGLPVRTPPPATVDGPLVVPVSARDERTLTDYRTRLADALDREPDLRLDQVAYTLQVGREELPYRLAVVAFDRAGLITALRDTTSHGVHRGVVTDRASGAPTDTGPADLAAAWCTGHAVDWDALWPAPPGRVPLPVPGFVRTAHWFPAAAHRAPEGAAAGPVHAAPRRTADGRVLLTPLGTRTPHPSPSAPVAVPEPEEPPVRRTGPGAGTLRERVAAALGLPAAEIGDHDSLTALGLDSIMRVELVRWLHDRHGITVPTSELYEHDTLAGLTAYVGTAAAPAPEPLPAAPARPAEGTAPAPVPATPPAPEADPEPEASPVPESRTVPETSPVPEPPTVAEGPPAPAGAPEPDPVAVVRAAVERAVGTELGPDGRFTDGALTSLDMLRSVRALETALGTLPKTLLFDHPDCAALAGHLVERFGAAAVARLAEAPWDPTADSAQAAATGVADPAPAPTPAGPAALVVARAELAAHPELARLVREVEQRYGMEAGLAGVSIAPLLFFPSTRDGYLAIGRRGDSVLVWRYTGAPERFTGAAGELLAHCERTGLRLNLLSTEPLTELAGTPMLATAFGVVQRLEDLGSFSLAGGRRSKLRYLVNKFGRHGDNRVEEYVSGTDPETDTAVADLVDQWAEGKQMVNAYVAEARELIRAGKLPERHRIFLTYRDDRLLSAIVLAALPAENGYLLDVEFYPRDLPLGGLEFSLVEIVRRLAAEGAEVLSFGGSFGVEVTTTPNPAQDVRQALAELRSVGIFDEGNYRFKKKFGPVEVPLYLCQPVTGRTDAVDLIMMIANSAEDGPGGDGDGDGSPNPGPGGGPAPGPGGGPAPGSANGPDAGSASDRDAVLAEFGHNPVLLGHDQVEHDLLTDSWFERTDSFVTDRMAALAARVADPLRATTAPPDWLALPHVSWAPSGRAAELRMCRAWPGRRGVVLHNDLFPTWQFALAEAGLRPVRIPRPDGGPQGGDGRLAGLAAALDEHGTDVTFVCLELSTNAAGGVPLSLGALRETARTLRARGIPLVLDATRVVDNALAITEGEEGGDLWGTVRALLDTADAVTMSLSKDFAVGMGGLIATRRGDLAERLAEDEDTYGRNLGAQQQAVLAAALADTDVAGDLVRRRAVHVRELHRRLVEAGAPVHGGPGTHCVLLDPRRDDAFRSLTQPGAALLAWLYRTTGVRGGPHVGDDPAGLLRLAVPIGLADSDARTLTDRLADCFGHRAGVVDLHPTVPVATPMALARARFEPADRIPDDVREAVAGGYERAGDNLAVLTEHTPDVRRHLVGLDGATVEAFVHGTDGPTLLLMHPFNIGAGMFAPQFSALGGDHRLVVLHHPGVGATRTNGRMSLDHIVDLFTGALDRLGVDGPLHLVGASWGALLAQTFALRHPARAASLTTIGGSYRYANRVGEVNRLEVVVAEDMAAVAAATGDGTRLPDLAARLLRCESMDAYVGLSYLDLFAGEPDLLRRLPELDLPAAVVQGRLDSVVPVETARRLADAIPGARYEELADAGHFPCLTHADDVNRILRQTVSAATGRTADRAPAPAEGPGTVAAGAAPGTPAASGAGTTRASTTGAPDRSAPEPEEETA</sequence>
<feature type="domain" description="Ketosynthase family 3 (KS3)" evidence="20">
    <location>
        <begin position="3905"/>
        <end position="4331"/>
    </location>
</feature>
<dbReference type="InterPro" id="IPR018376">
    <property type="entry name" value="Enoyl-CoA_hyd/isom_CS"/>
</dbReference>
<dbReference type="InterPro" id="IPR032821">
    <property type="entry name" value="PKS_assoc"/>
</dbReference>
<feature type="compositionally biased region" description="Pro residues" evidence="18">
    <location>
        <begin position="1553"/>
        <end position="1570"/>
    </location>
</feature>
<comment type="caution">
    <text evidence="22">The sequence shown here is derived from an EMBL/GenBank/DDBJ whole genome shotgun (WGS) entry which is preliminary data.</text>
</comment>
<keyword evidence="11" id="KW-0663">Pyridoxal phosphate</keyword>
<name>A0ABP7LB70_9ACTN</name>
<dbReference type="InterPro" id="IPR006162">
    <property type="entry name" value="Ppantetheine_attach_site"/>
</dbReference>
<dbReference type="InterPro" id="IPR001753">
    <property type="entry name" value="Enoyl-CoA_hydra/iso"/>
</dbReference>
<dbReference type="InterPro" id="IPR050091">
    <property type="entry name" value="PKS_NRPS_Biosynth_Enz"/>
</dbReference>
<dbReference type="SUPFAM" id="SSF47336">
    <property type="entry name" value="ACP-like"/>
    <property type="match status" value="6"/>
</dbReference>
<dbReference type="CDD" id="cd00833">
    <property type="entry name" value="PKS"/>
    <property type="match status" value="4"/>
</dbReference>
<evidence type="ECO:0000256" key="12">
    <source>
        <dbReference type="ARBA" id="ARBA00022989"/>
    </source>
</evidence>
<dbReference type="SUPFAM" id="SSF53901">
    <property type="entry name" value="Thiolase-like"/>
    <property type="match status" value="4"/>
</dbReference>
<feature type="compositionally biased region" description="Low complexity" evidence="18">
    <location>
        <begin position="7353"/>
        <end position="7388"/>
    </location>
</feature>
<dbReference type="SUPFAM" id="SSF53474">
    <property type="entry name" value="alpha/beta-Hydrolases"/>
    <property type="match status" value="1"/>
</dbReference>
<dbReference type="Pfam" id="PF08659">
    <property type="entry name" value="KR"/>
    <property type="match status" value="3"/>
</dbReference>
<dbReference type="SUPFAM" id="SSF51735">
    <property type="entry name" value="NAD(P)-binding Rossmann-fold domains"/>
    <property type="match status" value="6"/>
</dbReference>
<feature type="region of interest" description="Disordered" evidence="18">
    <location>
        <begin position="5998"/>
        <end position="6026"/>
    </location>
</feature>
<dbReference type="InterPro" id="IPR014030">
    <property type="entry name" value="Ketoacyl_synth_N"/>
</dbReference>
<feature type="compositionally biased region" description="Basic and acidic residues" evidence="18">
    <location>
        <begin position="1583"/>
        <end position="1599"/>
    </location>
</feature>
<feature type="compositionally biased region" description="Pro residues" evidence="18">
    <location>
        <begin position="287"/>
        <end position="296"/>
    </location>
</feature>
<comment type="similarity">
    <text evidence="17">Belongs to the enoyl-CoA hydratase/isomerase family.</text>
</comment>
<dbReference type="SMART" id="SM00826">
    <property type="entry name" value="PKS_DH"/>
    <property type="match status" value="3"/>
</dbReference>
<feature type="region of interest" description="Disordered" evidence="18">
    <location>
        <begin position="6612"/>
        <end position="6657"/>
    </location>
</feature>